<evidence type="ECO:0000313" key="1">
    <source>
        <dbReference type="EMBL" id="OTZ72715.1"/>
    </source>
</evidence>
<comment type="caution">
    <text evidence="1">The sequence shown here is derived from an EMBL/GenBank/DDBJ whole genome shotgun (WGS) entry which is preliminary data.</text>
</comment>
<evidence type="ECO:0000313" key="2">
    <source>
        <dbReference type="Proteomes" id="UP000195087"/>
    </source>
</evidence>
<dbReference type="Proteomes" id="UP000195087">
    <property type="component" value="Unassembled WGS sequence"/>
</dbReference>
<gene>
    <name evidence="1" type="ORF">BK769_15510</name>
</gene>
<name>A0A9X6JP67_BACUK</name>
<accession>A0A9X6JP67</accession>
<dbReference type="EMBL" id="NFEH01000090">
    <property type="protein sequence ID" value="OTZ72715.1"/>
    <property type="molecule type" value="Genomic_DNA"/>
</dbReference>
<protein>
    <submittedName>
        <fullName evidence="1">Uncharacterized protein</fullName>
    </submittedName>
</protein>
<sequence length="81" mass="8917">MEFDRLTHAIGKMICVVRNKTLKHMNMQLSVRYGYSTAAYEPIRPVVRVVMASAIPGMNFAFGSKNPTAVSQLASLGQVSK</sequence>
<reference evidence="1 2" key="1">
    <citation type="submission" date="2016-10" db="EMBL/GenBank/DDBJ databases">
        <title>Comparative genomics of Bacillus thuringiensis reveals a path to pathogens against multiple invertebrate hosts.</title>
        <authorList>
            <person name="Zheng J."/>
            <person name="Gao Q."/>
            <person name="Liu H."/>
            <person name="Peng D."/>
            <person name="Ruan L."/>
            <person name="Sun M."/>
        </authorList>
    </citation>
    <scope>NUCLEOTIDE SEQUENCE [LARGE SCALE GENOMIC DNA]</scope>
    <source>
        <strain evidence="1">BGSC 4W1</strain>
    </source>
</reference>
<proteinExistence type="predicted"/>
<organism evidence="1 2">
    <name type="scientific">Bacillus thuringiensis serovar kumamotoensis</name>
    <dbReference type="NCBI Taxonomy" id="132267"/>
    <lineage>
        <taxon>Bacteria</taxon>
        <taxon>Bacillati</taxon>
        <taxon>Bacillota</taxon>
        <taxon>Bacilli</taxon>
        <taxon>Bacillales</taxon>
        <taxon>Bacillaceae</taxon>
        <taxon>Bacillus</taxon>
        <taxon>Bacillus cereus group</taxon>
    </lineage>
</organism>
<dbReference type="AlphaFoldDB" id="A0A9X6JP67"/>